<sequence length="69" mass="7983">MKHIRQINSVNTNTYTIVDLSNYSGIMEEHPIFGAFPNAFEISEQDLPDFVQYVTYDIVELNTLKTNNQ</sequence>
<reference evidence="1" key="1">
    <citation type="submission" date="2020-04" db="EMBL/GenBank/DDBJ databases">
        <authorList>
            <person name="Chiriac C."/>
            <person name="Salcher M."/>
            <person name="Ghai R."/>
            <person name="Kavagutti S V."/>
        </authorList>
    </citation>
    <scope>NUCLEOTIDE SEQUENCE</scope>
</reference>
<name>A0A6J5MT91_9CAUD</name>
<gene>
    <name evidence="1" type="ORF">UFOVP535_42</name>
</gene>
<accession>A0A6J5MT91</accession>
<dbReference type="EMBL" id="LR796506">
    <property type="protein sequence ID" value="CAB4149057.1"/>
    <property type="molecule type" value="Genomic_DNA"/>
</dbReference>
<evidence type="ECO:0000313" key="1">
    <source>
        <dbReference type="EMBL" id="CAB4149057.1"/>
    </source>
</evidence>
<organism evidence="1">
    <name type="scientific">uncultured Caudovirales phage</name>
    <dbReference type="NCBI Taxonomy" id="2100421"/>
    <lineage>
        <taxon>Viruses</taxon>
        <taxon>Duplodnaviria</taxon>
        <taxon>Heunggongvirae</taxon>
        <taxon>Uroviricota</taxon>
        <taxon>Caudoviricetes</taxon>
        <taxon>Peduoviridae</taxon>
        <taxon>Maltschvirus</taxon>
        <taxon>Maltschvirus maltsch</taxon>
    </lineage>
</organism>
<proteinExistence type="predicted"/>
<protein>
    <submittedName>
        <fullName evidence="1">Uncharacterized protein</fullName>
    </submittedName>
</protein>